<keyword evidence="3" id="KW-0808">Transferase</keyword>
<keyword evidence="3" id="KW-0687">Ribonucleoprotein</keyword>
<dbReference type="Proteomes" id="UP000002941">
    <property type="component" value="Unassembled WGS sequence"/>
</dbReference>
<evidence type="ECO:0000259" key="2">
    <source>
        <dbReference type="Pfam" id="PF08241"/>
    </source>
</evidence>
<proteinExistence type="predicted"/>
<dbReference type="SUPFAM" id="SSF53335">
    <property type="entry name" value="S-adenosyl-L-methionine-dependent methyltransferases"/>
    <property type="match status" value="1"/>
</dbReference>
<reference evidence="3 4" key="1">
    <citation type="submission" date="2012-05" db="EMBL/GenBank/DDBJ databases">
        <authorList>
            <person name="Harkins D.M."/>
            <person name="Madupu R."/>
            <person name="Durkin A.S."/>
            <person name="Torralba M."/>
            <person name="Methe B."/>
            <person name="Sutton G.G."/>
            <person name="Nelson K.E."/>
        </authorList>
    </citation>
    <scope>NUCLEOTIDE SEQUENCE [LARGE SCALE GENOMIC DNA]</scope>
    <source>
        <strain evidence="3 4">F0489</strain>
    </source>
</reference>
<dbReference type="InterPro" id="IPR029063">
    <property type="entry name" value="SAM-dependent_MTases_sf"/>
</dbReference>
<evidence type="ECO:0000313" key="4">
    <source>
        <dbReference type="Proteomes" id="UP000002941"/>
    </source>
</evidence>
<dbReference type="Gene3D" id="3.40.50.150">
    <property type="entry name" value="Vaccinia Virus protein VP39"/>
    <property type="match status" value="1"/>
</dbReference>
<feature type="transmembrane region" description="Helical" evidence="1">
    <location>
        <begin position="45"/>
        <end position="67"/>
    </location>
</feature>
<name>J1GXZ1_9ACTO</name>
<dbReference type="PANTHER" id="PTHR45277:SF1">
    <property type="entry name" value="EXPRESSED PROTEIN"/>
    <property type="match status" value="1"/>
</dbReference>
<dbReference type="CDD" id="cd02440">
    <property type="entry name" value="AdoMet_MTases"/>
    <property type="match status" value="1"/>
</dbReference>
<dbReference type="EMBL" id="AKFT01000200">
    <property type="protein sequence ID" value="EJF37778.1"/>
    <property type="molecule type" value="Genomic_DNA"/>
</dbReference>
<feature type="domain" description="Methyltransferase type 11" evidence="2">
    <location>
        <begin position="93"/>
        <end position="201"/>
    </location>
</feature>
<evidence type="ECO:0000313" key="3">
    <source>
        <dbReference type="EMBL" id="EJF37778.1"/>
    </source>
</evidence>
<gene>
    <name evidence="3" type="ORF">HMPREF1318_2872</name>
</gene>
<protein>
    <submittedName>
        <fullName evidence="3">Ribosomal protein L11 methyltransferase-like protein</fullName>
    </submittedName>
</protein>
<keyword evidence="1" id="KW-0472">Membrane</keyword>
<dbReference type="InterPro" id="IPR013216">
    <property type="entry name" value="Methyltransf_11"/>
</dbReference>
<keyword evidence="3" id="KW-0489">Methyltransferase</keyword>
<dbReference type="PANTHER" id="PTHR45277">
    <property type="entry name" value="EXPRESSED PROTEIN"/>
    <property type="match status" value="1"/>
</dbReference>
<keyword evidence="1" id="KW-1133">Transmembrane helix</keyword>
<dbReference type="OrthoDB" id="65624at2"/>
<dbReference type="GO" id="GO:0005840">
    <property type="term" value="C:ribosome"/>
    <property type="evidence" value="ECO:0007669"/>
    <property type="project" value="UniProtKB-KW"/>
</dbReference>
<keyword evidence="1" id="KW-0812">Transmembrane</keyword>
<dbReference type="GO" id="GO:0008757">
    <property type="term" value="F:S-adenosylmethionine-dependent methyltransferase activity"/>
    <property type="evidence" value="ECO:0007669"/>
    <property type="project" value="InterPro"/>
</dbReference>
<organism evidence="3 4">
    <name type="scientific">Actinomyces massiliensis F0489</name>
    <dbReference type="NCBI Taxonomy" id="1125718"/>
    <lineage>
        <taxon>Bacteria</taxon>
        <taxon>Bacillati</taxon>
        <taxon>Actinomycetota</taxon>
        <taxon>Actinomycetes</taxon>
        <taxon>Actinomycetales</taxon>
        <taxon>Actinomycetaceae</taxon>
        <taxon>Actinomyces</taxon>
    </lineage>
</organism>
<dbReference type="AlphaFoldDB" id="J1GXZ1"/>
<comment type="caution">
    <text evidence="3">The sequence shown here is derived from an EMBL/GenBank/DDBJ whole genome shotgun (WGS) entry which is preliminary data.</text>
</comment>
<dbReference type="Pfam" id="PF08241">
    <property type="entry name" value="Methyltransf_11"/>
    <property type="match status" value="1"/>
</dbReference>
<dbReference type="RefSeq" id="WP_008733311.1">
    <property type="nucleotide sequence ID" value="NZ_AKFT01000200.1"/>
</dbReference>
<sequence length="246" mass="26392">MTTRIPSKPAGSYGVDAILVPVLLSLSTLPLLLGTIANIAQSAPAWTWLLMGAGALSLGYSALAFWYTTLRGKFLVWARLLDSLHLRGDENSLDLGCGRGAVIIATALRLPHGHATGIDLWRNQDQTGNSAEATRKNTELNGVADRITLDTGDMTRLPYEDASFDLVTASVSIHNIPDAAGRKRAVSEALRVLRPGGRLVIADMAKTKEYADVLTDADVPFTSTAAGLHMQWGMMPTTIIKAQKNL</sequence>
<keyword evidence="4" id="KW-1185">Reference proteome</keyword>
<feature type="transmembrane region" description="Helical" evidence="1">
    <location>
        <begin position="12"/>
        <end position="33"/>
    </location>
</feature>
<dbReference type="eggNOG" id="COG2226">
    <property type="taxonomic scope" value="Bacteria"/>
</dbReference>
<evidence type="ECO:0000256" key="1">
    <source>
        <dbReference type="SAM" id="Phobius"/>
    </source>
</evidence>
<dbReference type="PATRIC" id="fig|1125718.3.peg.2561"/>
<dbReference type="GO" id="GO:0032259">
    <property type="term" value="P:methylation"/>
    <property type="evidence" value="ECO:0007669"/>
    <property type="project" value="UniProtKB-KW"/>
</dbReference>
<keyword evidence="3" id="KW-0689">Ribosomal protein</keyword>
<accession>J1GXZ1</accession>